<keyword evidence="7" id="KW-0653">Protein transport</keyword>
<organism evidence="12 13">
    <name type="scientific">Syntrophotalea carbinolica (strain DSM 2380 / NBRC 103641 / GraBd1)</name>
    <name type="common">Pelobacter carbinolicus</name>
    <dbReference type="NCBI Taxonomy" id="338963"/>
    <lineage>
        <taxon>Bacteria</taxon>
        <taxon>Pseudomonadati</taxon>
        <taxon>Thermodesulfobacteriota</taxon>
        <taxon>Desulfuromonadia</taxon>
        <taxon>Desulfuromonadales</taxon>
        <taxon>Syntrophotaleaceae</taxon>
        <taxon>Syntrophotalea</taxon>
    </lineage>
</organism>
<dbReference type="AlphaFoldDB" id="Q3A1H8"/>
<protein>
    <submittedName>
        <fullName evidence="12">Periplasmic energy transduction protein, TonB-related protein</fullName>
    </submittedName>
</protein>
<dbReference type="KEGG" id="pca:Pcar_2541"/>
<dbReference type="NCBIfam" id="TIGR01352">
    <property type="entry name" value="tonB_Cterm"/>
    <property type="match status" value="1"/>
</dbReference>
<keyword evidence="4" id="KW-1003">Cell membrane</keyword>
<sequence length="272" mass="30098">MSPSSRQDILLAAFAVLSLLLHALLLYLLPADDLLVAPSVKKPVVVEVRPPQQRPREVDMPAQPVTQPRRKPAKRLAPRDQVVPRETAPRGDAPEDRQPLPTVAAPPPAAAPVERKRPGDTGAVSPAPLDLGLPQTTQQRLREGWARKYREDVEEGEAVWLDTEKDLLSSFFKRFRDNIYQVWNYPRAAAERGQSGVCLLRIVINQDGSVDAVEPLESSGYPTLDREAIAAVYRGASYGNLPSSYAKDQLTIMAYFQYRLSGNGVSRNITGR</sequence>
<evidence type="ECO:0000256" key="9">
    <source>
        <dbReference type="ARBA" id="ARBA00023136"/>
    </source>
</evidence>
<dbReference type="SUPFAM" id="SSF74653">
    <property type="entry name" value="TolA/TonB C-terminal domain"/>
    <property type="match status" value="1"/>
</dbReference>
<evidence type="ECO:0000256" key="4">
    <source>
        <dbReference type="ARBA" id="ARBA00022475"/>
    </source>
</evidence>
<dbReference type="Gene3D" id="3.30.1150.10">
    <property type="match status" value="1"/>
</dbReference>
<dbReference type="Pfam" id="PF03544">
    <property type="entry name" value="TonB_C"/>
    <property type="match status" value="1"/>
</dbReference>
<proteinExistence type="inferred from homology"/>
<evidence type="ECO:0000256" key="5">
    <source>
        <dbReference type="ARBA" id="ARBA00022519"/>
    </source>
</evidence>
<reference evidence="13" key="1">
    <citation type="submission" date="2005-10" db="EMBL/GenBank/DDBJ databases">
        <title>Complete sequence of Pelobacter carbinolicus DSM 2380.</title>
        <authorList>
            <person name="Copeland A."/>
            <person name="Lucas S."/>
            <person name="Lapidus A."/>
            <person name="Barry K."/>
            <person name="Detter J.C."/>
            <person name="Glavina T."/>
            <person name="Hammon N."/>
            <person name="Israni S."/>
            <person name="Pitluck S."/>
            <person name="Chertkov O."/>
            <person name="Schmutz J."/>
            <person name="Larimer F."/>
            <person name="Land M."/>
            <person name="Kyrpides N."/>
            <person name="Ivanova N."/>
            <person name="Richardson P."/>
        </authorList>
    </citation>
    <scope>NUCLEOTIDE SEQUENCE [LARGE SCALE GENOMIC DNA]</scope>
    <source>
        <strain evidence="13">DSM 2380 / NBRC 103641 / GraBd1</strain>
    </source>
</reference>
<name>Q3A1H8_SYNC1</name>
<evidence type="ECO:0000256" key="7">
    <source>
        <dbReference type="ARBA" id="ARBA00022927"/>
    </source>
</evidence>
<evidence type="ECO:0000256" key="10">
    <source>
        <dbReference type="SAM" id="MobiDB-lite"/>
    </source>
</evidence>
<gene>
    <name evidence="12" type="ordered locus">Pcar_2541</name>
</gene>
<dbReference type="InterPro" id="IPR051045">
    <property type="entry name" value="TonB-dependent_transducer"/>
</dbReference>
<comment type="subcellular location">
    <subcellularLocation>
        <location evidence="1">Cell inner membrane</location>
        <topology evidence="1">Single-pass membrane protein</topology>
        <orientation evidence="1">Periplasmic side</orientation>
    </subcellularLocation>
</comment>
<feature type="domain" description="TonB C-terminal" evidence="11">
    <location>
        <begin position="170"/>
        <end position="267"/>
    </location>
</feature>
<dbReference type="STRING" id="338963.Pcar_2541"/>
<dbReference type="Proteomes" id="UP000002534">
    <property type="component" value="Chromosome"/>
</dbReference>
<evidence type="ECO:0000256" key="6">
    <source>
        <dbReference type="ARBA" id="ARBA00022692"/>
    </source>
</evidence>
<reference evidence="12 13" key="2">
    <citation type="journal article" date="2012" name="BMC Genomics">
        <title>The genome of Pelobacter carbinolicus reveals surprising metabolic capabilities and physiological features.</title>
        <authorList>
            <person name="Aklujkar M."/>
            <person name="Haveman S.A."/>
            <person name="Didonato R.Jr."/>
            <person name="Chertkov O."/>
            <person name="Han C.S."/>
            <person name="Land M.L."/>
            <person name="Brown P."/>
            <person name="Lovley D.R."/>
        </authorList>
    </citation>
    <scope>NUCLEOTIDE SEQUENCE [LARGE SCALE GENOMIC DNA]</scope>
    <source>
        <strain evidence="13">DSM 2380 / NBRC 103641 / GraBd1</strain>
    </source>
</reference>
<dbReference type="EMBL" id="CP000142">
    <property type="protein sequence ID" value="ABA89779.1"/>
    <property type="molecule type" value="Genomic_DNA"/>
</dbReference>
<evidence type="ECO:0000313" key="12">
    <source>
        <dbReference type="EMBL" id="ABA89779.1"/>
    </source>
</evidence>
<dbReference type="InterPro" id="IPR037682">
    <property type="entry name" value="TonB_C"/>
</dbReference>
<evidence type="ECO:0000256" key="2">
    <source>
        <dbReference type="ARBA" id="ARBA00006555"/>
    </source>
</evidence>
<dbReference type="GO" id="GO:0015031">
    <property type="term" value="P:protein transport"/>
    <property type="evidence" value="ECO:0007669"/>
    <property type="project" value="UniProtKB-KW"/>
</dbReference>
<feature type="compositionally biased region" description="Basic and acidic residues" evidence="10">
    <location>
        <begin position="87"/>
        <end position="98"/>
    </location>
</feature>
<evidence type="ECO:0000256" key="3">
    <source>
        <dbReference type="ARBA" id="ARBA00022448"/>
    </source>
</evidence>
<dbReference type="RefSeq" id="WP_011342315.1">
    <property type="nucleotide sequence ID" value="NC_007498.2"/>
</dbReference>
<dbReference type="HOGENOM" id="CLU_979202_0_0_7"/>
<dbReference type="GO" id="GO:0005886">
    <property type="term" value="C:plasma membrane"/>
    <property type="evidence" value="ECO:0007669"/>
    <property type="project" value="UniProtKB-SubCell"/>
</dbReference>
<dbReference type="GO" id="GO:0055085">
    <property type="term" value="P:transmembrane transport"/>
    <property type="evidence" value="ECO:0007669"/>
    <property type="project" value="InterPro"/>
</dbReference>
<keyword evidence="8" id="KW-1133">Transmembrane helix</keyword>
<feature type="region of interest" description="Disordered" evidence="10">
    <location>
        <begin position="51"/>
        <end position="132"/>
    </location>
</feature>
<keyword evidence="5" id="KW-0997">Cell inner membrane</keyword>
<accession>Q3A1H8</accession>
<keyword evidence="9" id="KW-0472">Membrane</keyword>
<dbReference type="InterPro" id="IPR006260">
    <property type="entry name" value="TonB/TolA_C"/>
</dbReference>
<dbReference type="eggNOG" id="COG0810">
    <property type="taxonomic scope" value="Bacteria"/>
</dbReference>
<evidence type="ECO:0000256" key="1">
    <source>
        <dbReference type="ARBA" id="ARBA00004383"/>
    </source>
</evidence>
<evidence type="ECO:0000313" key="13">
    <source>
        <dbReference type="Proteomes" id="UP000002534"/>
    </source>
</evidence>
<dbReference type="PROSITE" id="PS52015">
    <property type="entry name" value="TONB_CTD"/>
    <property type="match status" value="1"/>
</dbReference>
<comment type="similarity">
    <text evidence="2">Belongs to the TonB family.</text>
</comment>
<evidence type="ECO:0000256" key="8">
    <source>
        <dbReference type="ARBA" id="ARBA00022989"/>
    </source>
</evidence>
<keyword evidence="13" id="KW-1185">Reference proteome</keyword>
<dbReference type="OrthoDB" id="9788673at2"/>
<dbReference type="PANTHER" id="PTHR33446">
    <property type="entry name" value="PROTEIN TONB-RELATED"/>
    <property type="match status" value="1"/>
</dbReference>
<evidence type="ECO:0000259" key="11">
    <source>
        <dbReference type="PROSITE" id="PS52015"/>
    </source>
</evidence>
<keyword evidence="3" id="KW-0813">Transport</keyword>
<keyword evidence="6" id="KW-0812">Transmembrane</keyword>